<dbReference type="EMBL" id="JAALLS010000010">
    <property type="protein sequence ID" value="NGP88517.1"/>
    <property type="molecule type" value="Genomic_DNA"/>
</dbReference>
<comment type="catalytic activity">
    <reaction evidence="1">
        <text>ATP + protein L-histidine = ADP + protein N-phospho-L-histidine.</text>
        <dbReference type="EC" id="2.7.13.3"/>
    </reaction>
</comment>
<name>A0A6M1T369_9BACT</name>
<keyword evidence="7" id="KW-0067">ATP-binding</keyword>
<dbReference type="Proteomes" id="UP000479132">
    <property type="component" value="Unassembled WGS sequence"/>
</dbReference>
<dbReference type="Gene3D" id="3.30.450.20">
    <property type="entry name" value="PAS domain"/>
    <property type="match status" value="1"/>
</dbReference>
<keyword evidence="6" id="KW-0418">Kinase</keyword>
<evidence type="ECO:0000256" key="2">
    <source>
        <dbReference type="ARBA" id="ARBA00012438"/>
    </source>
</evidence>
<organism evidence="10 11">
    <name type="scientific">Fodinibius halophilus</name>
    <dbReference type="NCBI Taxonomy" id="1736908"/>
    <lineage>
        <taxon>Bacteria</taxon>
        <taxon>Pseudomonadati</taxon>
        <taxon>Balneolota</taxon>
        <taxon>Balneolia</taxon>
        <taxon>Balneolales</taxon>
        <taxon>Balneolaceae</taxon>
        <taxon>Fodinibius</taxon>
    </lineage>
</organism>
<keyword evidence="3" id="KW-0597">Phosphoprotein</keyword>
<evidence type="ECO:0000256" key="5">
    <source>
        <dbReference type="ARBA" id="ARBA00022741"/>
    </source>
</evidence>
<keyword evidence="4" id="KW-0808">Transferase</keyword>
<evidence type="ECO:0000256" key="7">
    <source>
        <dbReference type="ARBA" id="ARBA00022840"/>
    </source>
</evidence>
<dbReference type="PANTHER" id="PTHR41523:SF8">
    <property type="entry name" value="ETHYLENE RESPONSE SENSOR PROTEIN"/>
    <property type="match status" value="1"/>
</dbReference>
<feature type="transmembrane region" description="Helical" evidence="8">
    <location>
        <begin position="36"/>
        <end position="59"/>
    </location>
</feature>
<feature type="domain" description="Signal transduction histidine kinase subgroup 2 dimerisation and phosphoacceptor" evidence="9">
    <location>
        <begin position="325"/>
        <end position="396"/>
    </location>
</feature>
<keyword evidence="5" id="KW-0547">Nucleotide-binding</keyword>
<evidence type="ECO:0000313" key="11">
    <source>
        <dbReference type="Proteomes" id="UP000479132"/>
    </source>
</evidence>
<evidence type="ECO:0000256" key="8">
    <source>
        <dbReference type="SAM" id="Phobius"/>
    </source>
</evidence>
<dbReference type="GO" id="GO:0004673">
    <property type="term" value="F:protein histidine kinase activity"/>
    <property type="evidence" value="ECO:0007669"/>
    <property type="project" value="UniProtKB-EC"/>
</dbReference>
<feature type="transmembrane region" description="Helical" evidence="8">
    <location>
        <begin position="285"/>
        <end position="305"/>
    </location>
</feature>
<feature type="transmembrane region" description="Helical" evidence="8">
    <location>
        <begin position="71"/>
        <end position="94"/>
    </location>
</feature>
<evidence type="ECO:0000259" key="9">
    <source>
        <dbReference type="Pfam" id="PF07568"/>
    </source>
</evidence>
<dbReference type="GO" id="GO:0005524">
    <property type="term" value="F:ATP binding"/>
    <property type="evidence" value="ECO:0007669"/>
    <property type="project" value="UniProtKB-KW"/>
</dbReference>
<sequence>MGNQLGTEDSTSQRGHWRPLPWGYLLERYGLFSKRAGLLFLGWILLFAISFLSVIYWIPNDWSSLTTSRKAISLFLLFYPPLMICNFLLFWLGFEWGFIPAYLSTFMLALASDMPVQWAILFGIAVVLGMAIFSLVYYSTRFRYTLRSLSDLAFFVGVALVASMASSLGSLIWSHVQALTIEQTLIAWQSWWTGAFLQIVFINAPILFLVGNRAEKLKDAFFEVPERPDVSLGWVYTSIITVVTVLGVFILSAEKLGALRIQEALRTTESSLGSEIISATQTFEMTAWISITILLAAGLAGIRLVESWNKTLKEQIRIKRALIAEIHDRVKNNMQLVSGLLELQMHNTQNVFVERELRKSHSRIYSMGKVHEQTYQHEEAADVKIDVYVNSLVKQVEVNFGDDQNINFELNCVPIKLTINQAVTFGLLLNEILTFICRQKKSLKDQSRVVTIGIQEVGDVIRTKFEGIVAPFDFDHPDDELDVTLINKLSRQLNTTLSKEQNSEKEITLEFSFEKKPTSSFMETWIPKKAIVNS</sequence>
<dbReference type="RefSeq" id="WP_165268318.1">
    <property type="nucleotide sequence ID" value="NZ_JAALLS010000010.1"/>
</dbReference>
<evidence type="ECO:0000256" key="6">
    <source>
        <dbReference type="ARBA" id="ARBA00022777"/>
    </source>
</evidence>
<dbReference type="InterPro" id="IPR011495">
    <property type="entry name" value="Sig_transdc_His_kin_sub2_dim/P"/>
</dbReference>
<dbReference type="PANTHER" id="PTHR41523">
    <property type="entry name" value="TWO-COMPONENT SYSTEM SENSOR PROTEIN"/>
    <property type="match status" value="1"/>
</dbReference>
<reference evidence="10 11" key="1">
    <citation type="submission" date="2020-02" db="EMBL/GenBank/DDBJ databases">
        <title>Aliifodinibius halophilus 2W32, complete genome.</title>
        <authorList>
            <person name="Li Y."/>
            <person name="Wu S."/>
        </authorList>
    </citation>
    <scope>NUCLEOTIDE SEQUENCE [LARGE SCALE GENOMIC DNA]</scope>
    <source>
        <strain evidence="10 11">2W32</strain>
    </source>
</reference>
<gene>
    <name evidence="10" type="ORF">G3569_09125</name>
</gene>
<keyword evidence="8" id="KW-1133">Transmembrane helix</keyword>
<proteinExistence type="predicted"/>
<feature type="transmembrane region" description="Helical" evidence="8">
    <location>
        <begin position="114"/>
        <end position="140"/>
    </location>
</feature>
<protein>
    <recommendedName>
        <fullName evidence="2">histidine kinase</fullName>
        <ecNumber evidence="2">2.7.13.3</ecNumber>
    </recommendedName>
</protein>
<dbReference type="Pfam" id="PF07568">
    <property type="entry name" value="HisKA_2"/>
    <property type="match status" value="1"/>
</dbReference>
<feature type="transmembrane region" description="Helical" evidence="8">
    <location>
        <begin position="185"/>
        <end position="210"/>
    </location>
</feature>
<keyword evidence="8" id="KW-0472">Membrane</keyword>
<accession>A0A6M1T369</accession>
<evidence type="ECO:0000313" key="10">
    <source>
        <dbReference type="EMBL" id="NGP88517.1"/>
    </source>
</evidence>
<dbReference type="EC" id="2.7.13.3" evidence="2"/>
<evidence type="ECO:0000256" key="1">
    <source>
        <dbReference type="ARBA" id="ARBA00000085"/>
    </source>
</evidence>
<evidence type="ECO:0000256" key="4">
    <source>
        <dbReference type="ARBA" id="ARBA00022679"/>
    </source>
</evidence>
<comment type="caution">
    <text evidence="10">The sequence shown here is derived from an EMBL/GenBank/DDBJ whole genome shotgun (WGS) entry which is preliminary data.</text>
</comment>
<evidence type="ECO:0000256" key="3">
    <source>
        <dbReference type="ARBA" id="ARBA00022553"/>
    </source>
</evidence>
<dbReference type="AlphaFoldDB" id="A0A6M1T369"/>
<feature type="transmembrane region" description="Helical" evidence="8">
    <location>
        <begin position="152"/>
        <end position="173"/>
    </location>
</feature>
<keyword evidence="8" id="KW-0812">Transmembrane</keyword>
<feature type="transmembrane region" description="Helical" evidence="8">
    <location>
        <begin position="231"/>
        <end position="251"/>
    </location>
</feature>
<keyword evidence="11" id="KW-1185">Reference proteome</keyword>